<feature type="non-terminal residue" evidence="1">
    <location>
        <position position="1"/>
    </location>
</feature>
<dbReference type="Proteomes" id="UP000324897">
    <property type="component" value="Chromosome 1"/>
</dbReference>
<comment type="caution">
    <text evidence="1">The sequence shown here is derived from an EMBL/GenBank/DDBJ whole genome shotgun (WGS) entry which is preliminary data.</text>
</comment>
<evidence type="ECO:0008006" key="3">
    <source>
        <dbReference type="Google" id="ProtNLM"/>
    </source>
</evidence>
<dbReference type="OrthoDB" id="683796at2759"/>
<evidence type="ECO:0000313" key="2">
    <source>
        <dbReference type="Proteomes" id="UP000324897"/>
    </source>
</evidence>
<proteinExistence type="predicted"/>
<dbReference type="EMBL" id="RWGY01000011">
    <property type="protein sequence ID" value="TVU31832.1"/>
    <property type="molecule type" value="Genomic_DNA"/>
</dbReference>
<dbReference type="PANTHER" id="PTHR47150">
    <property type="entry name" value="OS12G0169200 PROTEIN"/>
    <property type="match status" value="1"/>
</dbReference>
<dbReference type="Pfam" id="PF04827">
    <property type="entry name" value="Plant_tran"/>
    <property type="match status" value="1"/>
</dbReference>
<dbReference type="PANTHER" id="PTHR47150:SF6">
    <property type="entry name" value="OS01G0872900 PROTEIN"/>
    <property type="match status" value="1"/>
</dbReference>
<dbReference type="Gramene" id="TVU31832">
    <property type="protein sequence ID" value="TVU31832"/>
    <property type="gene ID" value="EJB05_23533"/>
</dbReference>
<protein>
    <recommendedName>
        <fullName evidence="3">DDE Tnp4 domain-containing protein</fullName>
    </recommendedName>
</protein>
<name>A0A5J9V6L6_9POAL</name>
<accession>A0A5J9V6L6</accession>
<evidence type="ECO:0000313" key="1">
    <source>
        <dbReference type="EMBL" id="TVU31832.1"/>
    </source>
</evidence>
<dbReference type="AlphaFoldDB" id="A0A5J9V6L6"/>
<keyword evidence="2" id="KW-1185">Reference proteome</keyword>
<sequence>MNHYRHMMSRSIMEMFFDDSSSDDDDETTAAAIIIADAASKKRKKRGGSVVGHQIVHRARQQGHEKLVADYMGYYLADGIYPAWSTFVKTISKPQGARKDVERAFGVLQSRFAIVRGPARFWDQNTLWQIITACVIMHNMIIEDERGQDVEYVYENVGEKVTPHKDEDVIERFLMVHREIEDRQEHNKLRDDLIEHLWRKRMK</sequence>
<organism evidence="1 2">
    <name type="scientific">Eragrostis curvula</name>
    <name type="common">weeping love grass</name>
    <dbReference type="NCBI Taxonomy" id="38414"/>
    <lineage>
        <taxon>Eukaryota</taxon>
        <taxon>Viridiplantae</taxon>
        <taxon>Streptophyta</taxon>
        <taxon>Embryophyta</taxon>
        <taxon>Tracheophyta</taxon>
        <taxon>Spermatophyta</taxon>
        <taxon>Magnoliopsida</taxon>
        <taxon>Liliopsida</taxon>
        <taxon>Poales</taxon>
        <taxon>Poaceae</taxon>
        <taxon>PACMAD clade</taxon>
        <taxon>Chloridoideae</taxon>
        <taxon>Eragrostideae</taxon>
        <taxon>Eragrostidinae</taxon>
        <taxon>Eragrostis</taxon>
    </lineage>
</organism>
<reference evidence="1 2" key="1">
    <citation type="journal article" date="2019" name="Sci. Rep.">
        <title>A high-quality genome of Eragrostis curvula grass provides insights into Poaceae evolution and supports new strategies to enhance forage quality.</title>
        <authorList>
            <person name="Carballo J."/>
            <person name="Santos B.A.C.M."/>
            <person name="Zappacosta D."/>
            <person name="Garbus I."/>
            <person name="Selva J.P."/>
            <person name="Gallo C.A."/>
            <person name="Diaz A."/>
            <person name="Albertini E."/>
            <person name="Caccamo M."/>
            <person name="Echenique V."/>
        </authorList>
    </citation>
    <scope>NUCLEOTIDE SEQUENCE [LARGE SCALE GENOMIC DNA]</scope>
    <source>
        <strain evidence="2">cv. Victoria</strain>
        <tissue evidence="1">Leaf</tissue>
    </source>
</reference>
<dbReference type="InterPro" id="IPR006912">
    <property type="entry name" value="Harbinger_derived_prot"/>
</dbReference>
<gene>
    <name evidence="1" type="ORF">EJB05_23533</name>
</gene>